<dbReference type="EMBL" id="CAJRST010037777">
    <property type="protein sequence ID" value="CAG5999842.1"/>
    <property type="molecule type" value="Genomic_DNA"/>
</dbReference>
<dbReference type="InterPro" id="IPR033223">
    <property type="entry name" value="TTMP"/>
</dbReference>
<name>A0A8S4BRC8_9TELE</name>
<dbReference type="PANTHER" id="PTHR14636">
    <property type="entry name" value="TPA-INDUCED TRANSMEMBRANE PROTEIN"/>
    <property type="match status" value="1"/>
</dbReference>
<dbReference type="Proteomes" id="UP000677803">
    <property type="component" value="Unassembled WGS sequence"/>
</dbReference>
<dbReference type="AlphaFoldDB" id="A0A8S4BRC8"/>
<comment type="caution">
    <text evidence="1">The sequence shown here is derived from an EMBL/GenBank/DDBJ whole genome shotgun (WGS) entry which is preliminary data.</text>
</comment>
<protein>
    <submittedName>
        <fullName evidence="1">(Atlantic silverside) hypothetical protein</fullName>
    </submittedName>
</protein>
<reference evidence="1" key="1">
    <citation type="submission" date="2021-05" db="EMBL/GenBank/DDBJ databases">
        <authorList>
            <person name="Tigano A."/>
        </authorList>
    </citation>
    <scope>NUCLEOTIDE SEQUENCE</scope>
</reference>
<keyword evidence="2" id="KW-1185">Reference proteome</keyword>
<dbReference type="OrthoDB" id="8879801at2759"/>
<proteinExistence type="predicted"/>
<sequence length="110" mass="12740">MGAVRVKAILSHCLHFSSCHTQLAGLYRSSPALGRYFSHAEVHAVRNDSVVFEYRLTFMFPEEHLEELKKFTLSREMVFNVFRQFLYDQDPVESGTTYVDPVSLEMFSVL</sequence>
<organism evidence="1 2">
    <name type="scientific">Menidia menidia</name>
    <name type="common">Atlantic silverside</name>
    <dbReference type="NCBI Taxonomy" id="238744"/>
    <lineage>
        <taxon>Eukaryota</taxon>
        <taxon>Metazoa</taxon>
        <taxon>Chordata</taxon>
        <taxon>Craniata</taxon>
        <taxon>Vertebrata</taxon>
        <taxon>Euteleostomi</taxon>
        <taxon>Actinopterygii</taxon>
        <taxon>Neopterygii</taxon>
        <taxon>Teleostei</taxon>
        <taxon>Neoteleostei</taxon>
        <taxon>Acanthomorphata</taxon>
        <taxon>Ovalentaria</taxon>
        <taxon>Atherinomorphae</taxon>
        <taxon>Atheriniformes</taxon>
        <taxon>Atherinopsidae</taxon>
        <taxon>Menidiinae</taxon>
        <taxon>Menidia</taxon>
    </lineage>
</organism>
<gene>
    <name evidence="1" type="ORF">MMEN_LOCUS18156</name>
</gene>
<evidence type="ECO:0000313" key="1">
    <source>
        <dbReference type="EMBL" id="CAG5999842.1"/>
    </source>
</evidence>
<dbReference type="PANTHER" id="PTHR14636:SF1">
    <property type="entry name" value="TPA-INDUCED TRANSMEMBRANE PROTEIN"/>
    <property type="match status" value="1"/>
</dbReference>
<accession>A0A8S4BRC8</accession>
<evidence type="ECO:0000313" key="2">
    <source>
        <dbReference type="Proteomes" id="UP000677803"/>
    </source>
</evidence>